<keyword evidence="4" id="KW-1185">Reference proteome</keyword>
<dbReference type="STRING" id="1058.SAMN05421783_108160"/>
<feature type="transmembrane region" description="Helical" evidence="1">
    <location>
        <begin position="51"/>
        <end position="71"/>
    </location>
</feature>
<name>A0A1H2WDY4_THIRO</name>
<dbReference type="EMBL" id="FNNZ01000008">
    <property type="protein sequence ID" value="SDW78737.1"/>
    <property type="molecule type" value="Genomic_DNA"/>
</dbReference>
<dbReference type="InterPro" id="IPR019886">
    <property type="entry name" value="Na_symporter_ssu"/>
</dbReference>
<feature type="domain" description="Sodium symporter small subunit" evidence="2">
    <location>
        <begin position="7"/>
        <end position="82"/>
    </location>
</feature>
<gene>
    <name evidence="3" type="ORF">SAMN05421783_108160</name>
</gene>
<keyword evidence="1" id="KW-0812">Transmembrane</keyword>
<evidence type="ECO:0000259" key="2">
    <source>
        <dbReference type="Pfam" id="PF13937"/>
    </source>
</evidence>
<accession>A0A1H2WDY4</accession>
<evidence type="ECO:0000313" key="4">
    <source>
        <dbReference type="Proteomes" id="UP000198816"/>
    </source>
</evidence>
<evidence type="ECO:0000313" key="3">
    <source>
        <dbReference type="EMBL" id="SDW78737.1"/>
    </source>
</evidence>
<protein>
    <submittedName>
        <fullName evidence="3">Putative solute:sodium symporter small subunit</fullName>
    </submittedName>
</protein>
<dbReference type="Pfam" id="PF13937">
    <property type="entry name" value="DUF4212"/>
    <property type="match status" value="2"/>
</dbReference>
<sequence length="190" mass="21366">MTPGKRAEYWSANLRLLAILLTIWFVVSFGFGILLVEPLNTIMLGGYPLGFWFAQQGSIYIFVVLIFFYAVSMNKLDNKFDVGEDSGSGTPYQSGSQLAHAEHAHAQPSKAAQYWSENLRLLAILLTIWFVVSFGFGILLVEPLNAVMLGGYPLGFWFAQQGSIYIFVALIFFYAISMNKLDKKYDFGEE</sequence>
<keyword evidence="1" id="KW-1133">Transmembrane helix</keyword>
<evidence type="ECO:0000256" key="1">
    <source>
        <dbReference type="SAM" id="Phobius"/>
    </source>
</evidence>
<feature type="transmembrane region" description="Helical" evidence="1">
    <location>
        <begin position="12"/>
        <end position="36"/>
    </location>
</feature>
<proteinExistence type="predicted"/>
<dbReference type="AlphaFoldDB" id="A0A1H2WDY4"/>
<feature type="transmembrane region" description="Helical" evidence="1">
    <location>
        <begin position="119"/>
        <end position="141"/>
    </location>
</feature>
<feature type="transmembrane region" description="Helical" evidence="1">
    <location>
        <begin position="156"/>
        <end position="176"/>
    </location>
</feature>
<dbReference type="Proteomes" id="UP000198816">
    <property type="component" value="Unassembled WGS sequence"/>
</dbReference>
<reference evidence="4" key="1">
    <citation type="submission" date="2016-10" db="EMBL/GenBank/DDBJ databases">
        <authorList>
            <person name="Varghese N."/>
            <person name="Submissions S."/>
        </authorList>
    </citation>
    <scope>NUCLEOTIDE SEQUENCE [LARGE SCALE GENOMIC DNA]</scope>
    <source>
        <strain evidence="4">DSM 217</strain>
    </source>
</reference>
<dbReference type="NCBIfam" id="TIGR03647">
    <property type="entry name" value="Na_symport_sm"/>
    <property type="match status" value="2"/>
</dbReference>
<keyword evidence="1" id="KW-0472">Membrane</keyword>
<organism evidence="3 4">
    <name type="scientific">Thiocapsa roseopersicina</name>
    <dbReference type="NCBI Taxonomy" id="1058"/>
    <lineage>
        <taxon>Bacteria</taxon>
        <taxon>Pseudomonadati</taxon>
        <taxon>Pseudomonadota</taxon>
        <taxon>Gammaproteobacteria</taxon>
        <taxon>Chromatiales</taxon>
        <taxon>Chromatiaceae</taxon>
        <taxon>Thiocapsa</taxon>
    </lineage>
</organism>
<feature type="domain" description="Sodium symporter small subunit" evidence="2">
    <location>
        <begin position="112"/>
        <end position="187"/>
    </location>
</feature>